<protein>
    <submittedName>
        <fullName evidence="7">TauD/TfdA family dioxygenase</fullName>
    </submittedName>
</protein>
<keyword evidence="3 7" id="KW-0223">Dioxygenase</keyword>
<dbReference type="InterPro" id="IPR003819">
    <property type="entry name" value="TauD/TfdA-like"/>
</dbReference>
<evidence type="ECO:0000256" key="1">
    <source>
        <dbReference type="ARBA" id="ARBA00005896"/>
    </source>
</evidence>
<reference evidence="7 8" key="1">
    <citation type="submission" date="2022-08" db="EMBL/GenBank/DDBJ databases">
        <title>Reclassification of Massilia species as members of the genera Telluria, Duganella, Pseudoduganella, Mokoshia gen. nov. and Zemynaea gen. nov. using orthogonal and non-orthogonal genome-based approaches.</title>
        <authorList>
            <person name="Bowman J.P."/>
        </authorList>
    </citation>
    <scope>NUCLEOTIDE SEQUENCE [LARGE SCALE GENOMIC DNA]</scope>
    <source>
        <strain evidence="7 8">JCM 31605</strain>
    </source>
</reference>
<accession>A0ABT2DGK0</accession>
<comment type="similarity">
    <text evidence="1">Belongs to the TfdA dioxygenase family.</text>
</comment>
<name>A0ABT2DGK0_9BURK</name>
<gene>
    <name evidence="7" type="ORF">NX774_21220</name>
</gene>
<feature type="domain" description="TauD/TfdA-like" evidence="6">
    <location>
        <begin position="39"/>
        <end position="304"/>
    </location>
</feature>
<proteinExistence type="inferred from homology"/>
<evidence type="ECO:0000256" key="3">
    <source>
        <dbReference type="ARBA" id="ARBA00022964"/>
    </source>
</evidence>
<dbReference type="Pfam" id="PF02668">
    <property type="entry name" value="TauD"/>
    <property type="match status" value="1"/>
</dbReference>
<organism evidence="7 8">
    <name type="scientific">Massilia agilis</name>
    <dbReference type="NCBI Taxonomy" id="1811226"/>
    <lineage>
        <taxon>Bacteria</taxon>
        <taxon>Pseudomonadati</taxon>
        <taxon>Pseudomonadota</taxon>
        <taxon>Betaproteobacteria</taxon>
        <taxon>Burkholderiales</taxon>
        <taxon>Oxalobacteraceae</taxon>
        <taxon>Telluria group</taxon>
        <taxon>Massilia</taxon>
    </lineage>
</organism>
<sequence>MKSDIGIFVDEEKLDRIQAKLLDLARYDTRPISHEGVSITALSPTLGGRVSGLRIDDTGEVSPALKQFIHDALVRFGFLSFEPGTVRAEHFEHLVGLFGPPRLMNTPYTPDRGREGQLNAIDSSIKKTRMNYIWHMDQVFQPDPPRFTALFAQSAPGLGGDTLFANAVAAYDLLDPLFAAYIESLTAVHDVEAQGFLTLAYHDFAQRAQQREKYPPIEVPLVRVHPETGRKQIFANELYTHRILGVTRRTSQALLDVLFDAVNAPEVQARHRWEDGEAVIWDNRTVQHRGVPDFGQQRRVLHRALVL</sequence>
<dbReference type="EMBL" id="JANUHB010000006">
    <property type="protein sequence ID" value="MCS0810448.1"/>
    <property type="molecule type" value="Genomic_DNA"/>
</dbReference>
<dbReference type="InterPro" id="IPR051323">
    <property type="entry name" value="AtsK-like"/>
</dbReference>
<dbReference type="Gene3D" id="3.60.130.10">
    <property type="entry name" value="Clavaminate synthase-like"/>
    <property type="match status" value="1"/>
</dbReference>
<dbReference type="InterPro" id="IPR042098">
    <property type="entry name" value="TauD-like_sf"/>
</dbReference>
<keyword evidence="4" id="KW-0560">Oxidoreductase</keyword>
<evidence type="ECO:0000256" key="5">
    <source>
        <dbReference type="ARBA" id="ARBA00023004"/>
    </source>
</evidence>
<keyword evidence="5" id="KW-0408">Iron</keyword>
<keyword evidence="8" id="KW-1185">Reference proteome</keyword>
<dbReference type="GO" id="GO:0051213">
    <property type="term" value="F:dioxygenase activity"/>
    <property type="evidence" value="ECO:0007669"/>
    <property type="project" value="UniProtKB-KW"/>
</dbReference>
<dbReference type="RefSeq" id="WP_258824274.1">
    <property type="nucleotide sequence ID" value="NZ_JANUHB010000006.1"/>
</dbReference>
<evidence type="ECO:0000313" key="8">
    <source>
        <dbReference type="Proteomes" id="UP001206126"/>
    </source>
</evidence>
<dbReference type="PANTHER" id="PTHR30468">
    <property type="entry name" value="ALPHA-KETOGLUTARATE-DEPENDENT SULFONATE DIOXYGENASE"/>
    <property type="match status" value="1"/>
</dbReference>
<dbReference type="SUPFAM" id="SSF51197">
    <property type="entry name" value="Clavaminate synthase-like"/>
    <property type="match status" value="1"/>
</dbReference>
<evidence type="ECO:0000256" key="2">
    <source>
        <dbReference type="ARBA" id="ARBA00022723"/>
    </source>
</evidence>
<evidence type="ECO:0000259" key="6">
    <source>
        <dbReference type="Pfam" id="PF02668"/>
    </source>
</evidence>
<comment type="caution">
    <text evidence="7">The sequence shown here is derived from an EMBL/GenBank/DDBJ whole genome shotgun (WGS) entry which is preliminary data.</text>
</comment>
<dbReference type="Proteomes" id="UP001206126">
    <property type="component" value="Unassembled WGS sequence"/>
</dbReference>
<dbReference type="PANTHER" id="PTHR30468:SF1">
    <property type="entry name" value="ALPHA-KETOGLUTARATE-DEPENDENT SULFONATE DIOXYGENASE"/>
    <property type="match status" value="1"/>
</dbReference>
<evidence type="ECO:0000313" key="7">
    <source>
        <dbReference type="EMBL" id="MCS0810448.1"/>
    </source>
</evidence>
<keyword evidence="2" id="KW-0479">Metal-binding</keyword>
<evidence type="ECO:0000256" key="4">
    <source>
        <dbReference type="ARBA" id="ARBA00023002"/>
    </source>
</evidence>